<feature type="compositionally biased region" description="Low complexity" evidence="1">
    <location>
        <begin position="156"/>
        <end position="179"/>
    </location>
</feature>
<feature type="signal peptide" evidence="2">
    <location>
        <begin position="1"/>
        <end position="20"/>
    </location>
</feature>
<organism evidence="4">
    <name type="scientific">Dissoconium aciculare CBS 342.82</name>
    <dbReference type="NCBI Taxonomy" id="1314786"/>
    <lineage>
        <taxon>Eukaryota</taxon>
        <taxon>Fungi</taxon>
        <taxon>Dikarya</taxon>
        <taxon>Ascomycota</taxon>
        <taxon>Pezizomycotina</taxon>
        <taxon>Dothideomycetes</taxon>
        <taxon>Dothideomycetidae</taxon>
        <taxon>Mycosphaerellales</taxon>
        <taxon>Dissoconiaceae</taxon>
        <taxon>Dissoconium</taxon>
    </lineage>
</organism>
<dbReference type="GeneID" id="54366750"/>
<reference evidence="4" key="3">
    <citation type="submission" date="2025-08" db="UniProtKB">
        <authorList>
            <consortium name="RefSeq"/>
        </authorList>
    </citation>
    <scope>IDENTIFICATION</scope>
    <source>
        <strain evidence="4">CBS 342.82</strain>
    </source>
</reference>
<feature type="region of interest" description="Disordered" evidence="1">
    <location>
        <begin position="156"/>
        <end position="184"/>
    </location>
</feature>
<evidence type="ECO:0000313" key="4">
    <source>
        <dbReference type="RefSeq" id="XP_033455879.1"/>
    </source>
</evidence>
<dbReference type="Proteomes" id="UP000504637">
    <property type="component" value="Unplaced"/>
</dbReference>
<reference evidence="4" key="2">
    <citation type="submission" date="2020-04" db="EMBL/GenBank/DDBJ databases">
        <authorList>
            <consortium name="NCBI Genome Project"/>
        </authorList>
    </citation>
    <scope>NUCLEOTIDE SEQUENCE</scope>
    <source>
        <strain evidence="4">CBS 342.82</strain>
    </source>
</reference>
<evidence type="ECO:0000256" key="2">
    <source>
        <dbReference type="SAM" id="SignalP"/>
    </source>
</evidence>
<dbReference type="RefSeq" id="XP_033455879.1">
    <property type="nucleotide sequence ID" value="XM_033608949.1"/>
</dbReference>
<gene>
    <name evidence="4" type="ORF">K489DRAFT_81501</name>
</gene>
<evidence type="ECO:0000313" key="3">
    <source>
        <dbReference type="Proteomes" id="UP000504637"/>
    </source>
</evidence>
<evidence type="ECO:0000256" key="1">
    <source>
        <dbReference type="SAM" id="MobiDB-lite"/>
    </source>
</evidence>
<dbReference type="OrthoDB" id="3880665at2759"/>
<proteinExistence type="predicted"/>
<name>A0A6J3LT68_9PEZI</name>
<dbReference type="AlphaFoldDB" id="A0A6J3LT68"/>
<accession>A0A6J3LT68</accession>
<feature type="chain" id="PRO_5026991828" evidence="2">
    <location>
        <begin position="21"/>
        <end position="211"/>
    </location>
</feature>
<protein>
    <submittedName>
        <fullName evidence="4">Uncharacterized protein</fullName>
    </submittedName>
</protein>
<reference evidence="4" key="1">
    <citation type="submission" date="2020-01" db="EMBL/GenBank/DDBJ databases">
        <authorList>
            <consortium name="DOE Joint Genome Institute"/>
            <person name="Haridas S."/>
            <person name="Albert R."/>
            <person name="Binder M."/>
            <person name="Bloem J."/>
            <person name="Labutti K."/>
            <person name="Salamov A."/>
            <person name="Andreopoulos B."/>
            <person name="Baker S.E."/>
            <person name="Barry K."/>
            <person name="Bills G."/>
            <person name="Bluhm B.H."/>
            <person name="Cannon C."/>
            <person name="Castanera R."/>
            <person name="Culley D.E."/>
            <person name="Daum C."/>
            <person name="Ezra D."/>
            <person name="Gonzalez J.B."/>
            <person name="Henrissat B."/>
            <person name="Kuo A."/>
            <person name="Liang C."/>
            <person name="Lipzen A."/>
            <person name="Lutzoni F."/>
            <person name="Magnuson J."/>
            <person name="Mondo S."/>
            <person name="Nolan M."/>
            <person name="Ohm R."/>
            <person name="Pangilinan J."/>
            <person name="Park H.-J."/>
            <person name="Ramirez L."/>
            <person name="Alfaro M."/>
            <person name="Sun H."/>
            <person name="Tritt A."/>
            <person name="Yoshinaga Y."/>
            <person name="Zwiers L.-H."/>
            <person name="Turgeon B.G."/>
            <person name="Goodwin S.B."/>
            <person name="Spatafora J.W."/>
            <person name="Crous P.W."/>
            <person name="Grigoriev I.V."/>
        </authorList>
    </citation>
    <scope>NUCLEOTIDE SEQUENCE</scope>
    <source>
        <strain evidence="4">CBS 342.82</strain>
    </source>
</reference>
<sequence>MGQPWVTFLTLLAVPSLLSAAELCNTVVALPQSKYSGTFTWQVTRPTGTSSSSHGGGTIDWNQLGTDAVNGVGFKRRDHDEFKCQSNQVCLNNDLNNVPFCIDKRTGGWYGATGYEGNVVSGEYSTPSGAKGNIYQGPCPGDLYVQASKGCSLSSSGSSISSAPTSGSSTSSVSRTQTPTPTPNFAIPAKTNRCLGVPFLAAFAIVGCCLV</sequence>
<keyword evidence="2" id="KW-0732">Signal</keyword>
<keyword evidence="3" id="KW-1185">Reference proteome</keyword>